<organism evidence="1 2">
    <name type="scientific">Clohesyomyces aquaticus</name>
    <dbReference type="NCBI Taxonomy" id="1231657"/>
    <lineage>
        <taxon>Eukaryota</taxon>
        <taxon>Fungi</taxon>
        <taxon>Dikarya</taxon>
        <taxon>Ascomycota</taxon>
        <taxon>Pezizomycotina</taxon>
        <taxon>Dothideomycetes</taxon>
        <taxon>Pleosporomycetidae</taxon>
        <taxon>Pleosporales</taxon>
        <taxon>Lindgomycetaceae</taxon>
        <taxon>Clohesyomyces</taxon>
    </lineage>
</organism>
<evidence type="ECO:0000313" key="2">
    <source>
        <dbReference type="Proteomes" id="UP000193144"/>
    </source>
</evidence>
<protein>
    <submittedName>
        <fullName evidence="1">Uncharacterized protein</fullName>
    </submittedName>
</protein>
<dbReference type="AlphaFoldDB" id="A0A1Y1ZJQ8"/>
<comment type="caution">
    <text evidence="1">The sequence shown here is derived from an EMBL/GenBank/DDBJ whole genome shotgun (WGS) entry which is preliminary data.</text>
</comment>
<evidence type="ECO:0000313" key="1">
    <source>
        <dbReference type="EMBL" id="ORY10488.1"/>
    </source>
</evidence>
<sequence>MPGPISVRLLAQNCDRRMKENNACIVKYDNFDTTRFTSKNYTEYIVNQTSLIETSSSLPLLFVIRKGTASLGDLGEVRLLQTEYQTQSRFPRVLSKYSKSGWANMNDAGKSWGSSGTYAETRASESVEKSNSHPRRGNFLAERFPKIHANGRWLGNRIPLSGQE</sequence>
<name>A0A1Y1ZJQ8_9PLEO</name>
<keyword evidence="2" id="KW-1185">Reference proteome</keyword>
<reference evidence="1 2" key="1">
    <citation type="submission" date="2016-07" db="EMBL/GenBank/DDBJ databases">
        <title>Pervasive Adenine N6-methylation of Active Genes in Fungi.</title>
        <authorList>
            <consortium name="DOE Joint Genome Institute"/>
            <person name="Mondo S.J."/>
            <person name="Dannebaum R.O."/>
            <person name="Kuo R.C."/>
            <person name="Labutti K."/>
            <person name="Haridas S."/>
            <person name="Kuo A."/>
            <person name="Salamov A."/>
            <person name="Ahrendt S.R."/>
            <person name="Lipzen A."/>
            <person name="Sullivan W."/>
            <person name="Andreopoulos W.B."/>
            <person name="Clum A."/>
            <person name="Lindquist E."/>
            <person name="Daum C."/>
            <person name="Ramamoorthy G.K."/>
            <person name="Gryganskyi A."/>
            <person name="Culley D."/>
            <person name="Magnuson J.K."/>
            <person name="James T.Y."/>
            <person name="O'Malley M.A."/>
            <person name="Stajich J.E."/>
            <person name="Spatafora J.W."/>
            <person name="Visel A."/>
            <person name="Grigoriev I.V."/>
        </authorList>
    </citation>
    <scope>NUCLEOTIDE SEQUENCE [LARGE SCALE GENOMIC DNA]</scope>
    <source>
        <strain evidence="1 2">CBS 115471</strain>
    </source>
</reference>
<proteinExistence type="predicted"/>
<dbReference type="EMBL" id="MCFA01000072">
    <property type="protein sequence ID" value="ORY10488.1"/>
    <property type="molecule type" value="Genomic_DNA"/>
</dbReference>
<accession>A0A1Y1ZJQ8</accession>
<gene>
    <name evidence="1" type="ORF">BCR34DRAFT_588568</name>
</gene>
<dbReference type="Proteomes" id="UP000193144">
    <property type="component" value="Unassembled WGS sequence"/>
</dbReference>